<keyword evidence="2" id="KW-0479">Metal-binding</keyword>
<keyword evidence="3 8" id="KW-0863">Zinc-finger</keyword>
<feature type="compositionally biased region" description="Basic and acidic residues" evidence="9">
    <location>
        <begin position="241"/>
        <end position="271"/>
    </location>
</feature>
<feature type="compositionally biased region" description="Basic residues" evidence="9">
    <location>
        <begin position="758"/>
        <end position="775"/>
    </location>
</feature>
<name>A0A834M8I0_RHYFE</name>
<dbReference type="AlphaFoldDB" id="A0A834M8I0"/>
<evidence type="ECO:0000256" key="3">
    <source>
        <dbReference type="ARBA" id="ARBA00022771"/>
    </source>
</evidence>
<evidence type="ECO:0000256" key="6">
    <source>
        <dbReference type="ARBA" id="ARBA00023163"/>
    </source>
</evidence>
<evidence type="ECO:0000256" key="9">
    <source>
        <dbReference type="SAM" id="MobiDB-lite"/>
    </source>
</evidence>
<gene>
    <name evidence="11" type="ORF">GWI33_018019</name>
</gene>
<dbReference type="Proteomes" id="UP000625711">
    <property type="component" value="Unassembled WGS sequence"/>
</dbReference>
<dbReference type="SUPFAM" id="SSF57903">
    <property type="entry name" value="FYVE/PHD zinc finger"/>
    <property type="match status" value="1"/>
</dbReference>
<comment type="subcellular location">
    <subcellularLocation>
        <location evidence="1">Nucleus</location>
    </subcellularLocation>
</comment>
<feature type="compositionally biased region" description="Pro residues" evidence="9">
    <location>
        <begin position="557"/>
        <end position="566"/>
    </location>
</feature>
<feature type="compositionally biased region" description="Low complexity" evidence="9">
    <location>
        <begin position="311"/>
        <end position="347"/>
    </location>
</feature>
<dbReference type="InterPro" id="IPR001965">
    <property type="entry name" value="Znf_PHD"/>
</dbReference>
<dbReference type="Pfam" id="PF07524">
    <property type="entry name" value="Bromo_TP"/>
    <property type="match status" value="1"/>
</dbReference>
<dbReference type="OrthoDB" id="436852at2759"/>
<dbReference type="GO" id="GO:0005669">
    <property type="term" value="C:transcription factor TFIID complex"/>
    <property type="evidence" value="ECO:0007669"/>
    <property type="project" value="TreeGrafter"/>
</dbReference>
<keyword evidence="12" id="KW-1185">Reference proteome</keyword>
<protein>
    <recommendedName>
        <fullName evidence="10">PHD-type domain-containing protein</fullName>
    </recommendedName>
</protein>
<keyword evidence="4" id="KW-0862">Zinc</keyword>
<feature type="region of interest" description="Disordered" evidence="9">
    <location>
        <begin position="457"/>
        <end position="486"/>
    </location>
</feature>
<keyword evidence="5" id="KW-0805">Transcription regulation</keyword>
<dbReference type="GO" id="GO:0002039">
    <property type="term" value="F:p53 binding"/>
    <property type="evidence" value="ECO:0007669"/>
    <property type="project" value="TreeGrafter"/>
</dbReference>
<feature type="domain" description="PHD-type" evidence="10">
    <location>
        <begin position="790"/>
        <end position="840"/>
    </location>
</feature>
<dbReference type="EMBL" id="JAACXV010014293">
    <property type="protein sequence ID" value="KAF7268919.1"/>
    <property type="molecule type" value="Genomic_DNA"/>
</dbReference>
<feature type="compositionally biased region" description="Basic residues" evidence="9">
    <location>
        <begin position="617"/>
        <end position="635"/>
    </location>
</feature>
<evidence type="ECO:0000259" key="10">
    <source>
        <dbReference type="PROSITE" id="PS50016"/>
    </source>
</evidence>
<accession>A0A834M8I0</accession>
<organism evidence="11 12">
    <name type="scientific">Rhynchophorus ferrugineus</name>
    <name type="common">Red palm weevil</name>
    <name type="synonym">Curculio ferrugineus</name>
    <dbReference type="NCBI Taxonomy" id="354439"/>
    <lineage>
        <taxon>Eukaryota</taxon>
        <taxon>Metazoa</taxon>
        <taxon>Ecdysozoa</taxon>
        <taxon>Arthropoda</taxon>
        <taxon>Hexapoda</taxon>
        <taxon>Insecta</taxon>
        <taxon>Pterygota</taxon>
        <taxon>Neoptera</taxon>
        <taxon>Endopterygota</taxon>
        <taxon>Coleoptera</taxon>
        <taxon>Polyphaga</taxon>
        <taxon>Cucujiformia</taxon>
        <taxon>Curculionidae</taxon>
        <taxon>Dryophthorinae</taxon>
        <taxon>Rhynchophorus</taxon>
    </lineage>
</organism>
<reference evidence="11" key="1">
    <citation type="submission" date="2020-08" db="EMBL/GenBank/DDBJ databases">
        <title>Genome sequencing and assembly of the red palm weevil Rhynchophorus ferrugineus.</title>
        <authorList>
            <person name="Dias G.B."/>
            <person name="Bergman C.M."/>
            <person name="Manee M."/>
        </authorList>
    </citation>
    <scope>NUCLEOTIDE SEQUENCE</scope>
    <source>
        <strain evidence="11">AA-2017</strain>
        <tissue evidence="11">Whole larva</tissue>
    </source>
</reference>
<dbReference type="PROSITE" id="PS50016">
    <property type="entry name" value="ZF_PHD_2"/>
    <property type="match status" value="1"/>
</dbReference>
<dbReference type="PANTHER" id="PTHR46452">
    <property type="entry name" value="TRANSCRIPTION INITIATION FACTOR TFIID SUBUNIT 3"/>
    <property type="match status" value="1"/>
</dbReference>
<feature type="compositionally biased region" description="Basic and acidic residues" evidence="9">
    <location>
        <begin position="701"/>
        <end position="714"/>
    </location>
</feature>
<proteinExistence type="predicted"/>
<sequence>MSAEYSRDHCKLAVGKILQTIGWHSINSTPLEVLTDLLTKYIRQISRITNDYANEFGQTEPNLDHLGLAFQEVGVNLAELEEYVTYVNFVPAAASVPKYPVPKESNLNFLKPGSKEVVTRPIHINEHLPPMYPLLEEQSECPVDDNAIKMETTEDIDGPQFKKPSDHISPEFKRSKKDEESSRPTREISSVMMTTSGYLSPACEGKLPERKAPAPPVEPPKVQSPAAHVPDLVNLKKKTEKRKERPPKDFLKSIGDERPPKKSHSSKEPKIKAPKNHNSHPGSSVTLGSWNQQPHFPGEVRVPPLPPAPSHKPSSSKNSFNKTLAAAKAKTEKLNTTITPIPIKSEPPSIPLTPHQQVDKLITEPDKKKINILKKISNVKEKHEKPPKHHMSPHMMQQTRDIVNKINLSSDITIEPINPPVQRNTDYFFDDGSPPDTLSTPKTPEIMAYRPPLIIKERRKRKDKLDKPKAKKARKQPPPAHFLDTTKLDFPRNFDMEHNKTLPPEPSFIRQPLPPFMPNPPFRLPITNFGGPGLIPHPFSTSLFPFSAMMPNIHEPPILPPAPKSEPIPKVSPKNPEPIKQEPTEIVRSPRDQSPVRPTTPVVKVEEQPIEDTPKKSKEHKKDKKDKIKKKNKKEKVKDKSEKKKLKEAKKEKEKKKKKLLKEEPSMEAPSIPKILLKVNSPSPRPETPDAMKKLNIKPIVKKEETSPERKRETSPGLAKIAALVTGPPKPKNPSPILPAEKLPSESPSPTTPSRPPGRPRIHPLKSKPIPKVKKVQQPYTRQDAEGNTVWFCPECDLQDDGRPMIGCDGCDAWYHWVCVGIQVPPDHNENWYCRKCLAKKNADLSSKKKKRKKKNQP</sequence>
<dbReference type="InterPro" id="IPR019787">
    <property type="entry name" value="Znf_PHD-finger"/>
</dbReference>
<feature type="compositionally biased region" description="Polar residues" evidence="9">
    <location>
        <begin position="279"/>
        <end position="294"/>
    </location>
</feature>
<feature type="region of interest" description="Disordered" evidence="9">
    <location>
        <begin position="152"/>
        <end position="354"/>
    </location>
</feature>
<dbReference type="Gene3D" id="1.10.20.10">
    <property type="entry name" value="Histone, subunit A"/>
    <property type="match status" value="1"/>
</dbReference>
<feature type="compositionally biased region" description="Pro residues" evidence="9">
    <location>
        <begin position="728"/>
        <end position="737"/>
    </location>
</feature>
<dbReference type="InterPro" id="IPR009072">
    <property type="entry name" value="Histone-fold"/>
</dbReference>
<dbReference type="GO" id="GO:0046982">
    <property type="term" value="F:protein heterodimerization activity"/>
    <property type="evidence" value="ECO:0007669"/>
    <property type="project" value="InterPro"/>
</dbReference>
<keyword evidence="7" id="KW-0539">Nucleus</keyword>
<feature type="compositionally biased region" description="Polar residues" evidence="9">
    <location>
        <begin position="187"/>
        <end position="198"/>
    </location>
</feature>
<comment type="caution">
    <text evidence="11">The sequence shown here is derived from an EMBL/GenBank/DDBJ whole genome shotgun (WGS) entry which is preliminary data.</text>
</comment>
<dbReference type="SMART" id="SM00576">
    <property type="entry name" value="BTP"/>
    <property type="match status" value="1"/>
</dbReference>
<dbReference type="GO" id="GO:0045944">
    <property type="term" value="P:positive regulation of transcription by RNA polymerase II"/>
    <property type="evidence" value="ECO:0007669"/>
    <property type="project" value="TreeGrafter"/>
</dbReference>
<feature type="compositionally biased region" description="Basic and acidic residues" evidence="9">
    <location>
        <begin position="577"/>
        <end position="591"/>
    </location>
</feature>
<dbReference type="PROSITE" id="PS01359">
    <property type="entry name" value="ZF_PHD_1"/>
    <property type="match status" value="1"/>
</dbReference>
<dbReference type="Gene3D" id="3.30.40.10">
    <property type="entry name" value="Zinc/RING finger domain, C3HC4 (zinc finger)"/>
    <property type="match status" value="1"/>
</dbReference>
<dbReference type="InterPro" id="IPR011011">
    <property type="entry name" value="Znf_FYVE_PHD"/>
</dbReference>
<evidence type="ECO:0000313" key="11">
    <source>
        <dbReference type="EMBL" id="KAF7268919.1"/>
    </source>
</evidence>
<dbReference type="CDD" id="cd15522">
    <property type="entry name" value="PHD_TAF3"/>
    <property type="match status" value="1"/>
</dbReference>
<keyword evidence="6" id="KW-0804">Transcription</keyword>
<feature type="compositionally biased region" description="Basic and acidic residues" evidence="9">
    <location>
        <begin position="163"/>
        <end position="186"/>
    </location>
</feature>
<dbReference type="InterPro" id="IPR013083">
    <property type="entry name" value="Znf_RING/FYVE/PHD"/>
</dbReference>
<dbReference type="Pfam" id="PF00628">
    <property type="entry name" value="PHD"/>
    <property type="match status" value="1"/>
</dbReference>
<feature type="compositionally biased region" description="Basic and acidic residues" evidence="9">
    <location>
        <begin position="604"/>
        <end position="616"/>
    </location>
</feature>
<feature type="region of interest" description="Disordered" evidence="9">
    <location>
        <begin position="555"/>
        <end position="784"/>
    </location>
</feature>
<evidence type="ECO:0000256" key="8">
    <source>
        <dbReference type="PROSITE-ProRule" id="PRU00146"/>
    </source>
</evidence>
<evidence type="ECO:0000256" key="2">
    <source>
        <dbReference type="ARBA" id="ARBA00022723"/>
    </source>
</evidence>
<dbReference type="InterPro" id="IPR006565">
    <property type="entry name" value="BTP"/>
</dbReference>
<evidence type="ECO:0000256" key="1">
    <source>
        <dbReference type="ARBA" id="ARBA00004123"/>
    </source>
</evidence>
<dbReference type="GO" id="GO:0008270">
    <property type="term" value="F:zinc ion binding"/>
    <property type="evidence" value="ECO:0007669"/>
    <property type="project" value="UniProtKB-KW"/>
</dbReference>
<evidence type="ECO:0000256" key="7">
    <source>
        <dbReference type="ARBA" id="ARBA00023242"/>
    </source>
</evidence>
<dbReference type="PANTHER" id="PTHR46452:SF1">
    <property type="entry name" value="TRANSCRIPTION INITIATION FACTOR TFIID SUBUNIT 3"/>
    <property type="match status" value="1"/>
</dbReference>
<evidence type="ECO:0000256" key="4">
    <source>
        <dbReference type="ARBA" id="ARBA00022833"/>
    </source>
</evidence>
<dbReference type="SMART" id="SM00249">
    <property type="entry name" value="PHD"/>
    <property type="match status" value="1"/>
</dbReference>
<evidence type="ECO:0000256" key="5">
    <source>
        <dbReference type="ARBA" id="ARBA00023015"/>
    </source>
</evidence>
<evidence type="ECO:0000313" key="12">
    <source>
        <dbReference type="Proteomes" id="UP000625711"/>
    </source>
</evidence>
<feature type="compositionally biased region" description="Basic residues" evidence="9">
    <location>
        <begin position="643"/>
        <end position="660"/>
    </location>
</feature>
<dbReference type="InterPro" id="IPR019786">
    <property type="entry name" value="Zinc_finger_PHD-type_CS"/>
</dbReference>